<reference evidence="1" key="1">
    <citation type="journal article" date="2016" name="Nat. Genet.">
        <title>A high-quality carrot genome assembly provides new insights into carotenoid accumulation and asterid genome evolution.</title>
        <authorList>
            <person name="Iorizzo M."/>
            <person name="Ellison S."/>
            <person name="Senalik D."/>
            <person name="Zeng P."/>
            <person name="Satapoomin P."/>
            <person name="Huang J."/>
            <person name="Bowman M."/>
            <person name="Iovene M."/>
            <person name="Sanseverino W."/>
            <person name="Cavagnaro P."/>
            <person name="Yildiz M."/>
            <person name="Macko-Podgorni A."/>
            <person name="Moranska E."/>
            <person name="Grzebelus E."/>
            <person name="Grzebelus D."/>
            <person name="Ashrafi H."/>
            <person name="Zheng Z."/>
            <person name="Cheng S."/>
            <person name="Spooner D."/>
            <person name="Van Deynze A."/>
            <person name="Simon P."/>
        </authorList>
    </citation>
    <scope>NUCLEOTIDE SEQUENCE</scope>
    <source>
        <tissue evidence="1">Leaf</tissue>
    </source>
</reference>
<organism evidence="1 2">
    <name type="scientific">Daucus carota subsp. sativus</name>
    <name type="common">Carrot</name>
    <dbReference type="NCBI Taxonomy" id="79200"/>
    <lineage>
        <taxon>Eukaryota</taxon>
        <taxon>Viridiplantae</taxon>
        <taxon>Streptophyta</taxon>
        <taxon>Embryophyta</taxon>
        <taxon>Tracheophyta</taxon>
        <taxon>Spermatophyta</taxon>
        <taxon>Magnoliopsida</taxon>
        <taxon>eudicotyledons</taxon>
        <taxon>Gunneridae</taxon>
        <taxon>Pentapetalae</taxon>
        <taxon>asterids</taxon>
        <taxon>campanulids</taxon>
        <taxon>Apiales</taxon>
        <taxon>Apiaceae</taxon>
        <taxon>Apioideae</taxon>
        <taxon>Scandiceae</taxon>
        <taxon>Daucinae</taxon>
        <taxon>Daucus</taxon>
        <taxon>Daucus sect. Daucus</taxon>
    </lineage>
</organism>
<protein>
    <recommendedName>
        <fullName evidence="3">UspA domain-containing protein</fullName>
    </recommendedName>
</protein>
<dbReference type="PANTHER" id="PTHR47382:SF3">
    <property type="entry name" value="ADENINE NUCLEOTIDE ALPHA HYDROLASES-LIKE SUPERFAMILY PROTEIN"/>
    <property type="match status" value="1"/>
</dbReference>
<dbReference type="Gene3D" id="3.40.50.620">
    <property type="entry name" value="HUPs"/>
    <property type="match status" value="1"/>
</dbReference>
<keyword evidence="2" id="KW-1185">Reference proteome</keyword>
<dbReference type="EMBL" id="CP093350">
    <property type="protein sequence ID" value="WOH11462.1"/>
    <property type="molecule type" value="Genomic_DNA"/>
</dbReference>
<gene>
    <name evidence="1" type="ORF">DCAR_0830949</name>
</gene>
<dbReference type="AlphaFoldDB" id="A0AAF0XQM3"/>
<accession>A0AAF0XQM3</accession>
<dbReference type="InterPro" id="IPR014729">
    <property type="entry name" value="Rossmann-like_a/b/a_fold"/>
</dbReference>
<evidence type="ECO:0000313" key="2">
    <source>
        <dbReference type="Proteomes" id="UP000077755"/>
    </source>
</evidence>
<evidence type="ECO:0008006" key="3">
    <source>
        <dbReference type="Google" id="ProtNLM"/>
    </source>
</evidence>
<evidence type="ECO:0000313" key="1">
    <source>
        <dbReference type="EMBL" id="WOH11462.1"/>
    </source>
</evidence>
<name>A0AAF0XQM3_DAUCS</name>
<dbReference type="CDD" id="cd01989">
    <property type="entry name" value="USP_STK_Ubox_N"/>
    <property type="match status" value="1"/>
</dbReference>
<dbReference type="PANTHER" id="PTHR47382">
    <property type="entry name" value="U-BOX DOMAIN-CONTAINING PROTEIN 52-LIKE"/>
    <property type="match status" value="1"/>
</dbReference>
<reference evidence="1" key="2">
    <citation type="submission" date="2022-03" db="EMBL/GenBank/DDBJ databases">
        <title>Draft title - Genomic analysis of global carrot germplasm unveils the trajectory of domestication and the origin of high carotenoid orange carrot.</title>
        <authorList>
            <person name="Iorizzo M."/>
            <person name="Ellison S."/>
            <person name="Senalik D."/>
            <person name="Macko-Podgorni A."/>
            <person name="Grzebelus D."/>
            <person name="Bostan H."/>
            <person name="Rolling W."/>
            <person name="Curaba J."/>
            <person name="Simon P."/>
        </authorList>
    </citation>
    <scope>NUCLEOTIDE SEQUENCE</scope>
    <source>
        <tissue evidence="1">Leaf</tissue>
    </source>
</reference>
<dbReference type="Proteomes" id="UP000077755">
    <property type="component" value="Chromosome 8"/>
</dbReference>
<proteinExistence type="predicted"/>
<sequence length="260" mass="29416">MSSSTSSRVSEIEEDEWYSRSEELFEIKHLESINEESGKEVEEDVVYVALLGTGSHDMDALVWTLNHLLHPFSSSLVNLIHVFPQLHYIPTPLGKLPISQVNPEQKERYMIQERGKRREFLQKFLDICSVSKVKVETILIESDMEAKALLDLIPVLYVKKLVLGAPKSSLRKLRSGKGNETVDQVVQNVPEFCELHIICEGKQVVLEKLTLESPSSGVIHNINTVDNKNNNNDVSENFMEDQMQNNASFACSCFTPKARA</sequence>
<dbReference type="OMA" id="FGCGCFK"/>